<gene>
    <name evidence="1" type="ordered locus">Dd586_2413</name>
</gene>
<dbReference type="KEGG" id="ddc:Dd586_2413"/>
<dbReference type="HOGENOM" id="CLU_2381531_0_0_6"/>
<dbReference type="AlphaFoldDB" id="D2C298"/>
<sequence>MKGFVQMGILLFLMHPMAWQRLISKFMMINTIMLSVKEVWSFLEKSPQVKMKYFIGLSNQASVPLPPAWLPANASLTVNSDDYILKNNMNCLNQ</sequence>
<dbReference type="STRING" id="590409.Dd586_2413"/>
<evidence type="ECO:0000313" key="1">
    <source>
        <dbReference type="EMBL" id="ACZ77262.1"/>
    </source>
</evidence>
<accession>D2C298</accession>
<reference evidence="1" key="1">
    <citation type="submission" date="2009-12" db="EMBL/GenBank/DDBJ databases">
        <title>Complete sequence of Dickeya dadantii Ech586.</title>
        <authorList>
            <consortium name="US DOE Joint Genome Institute"/>
            <person name="Lucas S."/>
            <person name="Copeland A."/>
            <person name="Lapidus A."/>
            <person name="Glavina del Rio T."/>
            <person name="Tice H."/>
            <person name="Bruce D."/>
            <person name="Goodwin L."/>
            <person name="Pitluck S."/>
            <person name="Munk A.C."/>
            <person name="Brettin T."/>
            <person name="Detter J.C."/>
            <person name="Han C."/>
            <person name="Tapia R."/>
            <person name="Larimer F."/>
            <person name="Land M."/>
            <person name="Hauser L."/>
            <person name="Kyrpides N."/>
            <person name="Mikhailova N."/>
            <person name="Balakrishnan V."/>
            <person name="Glasner J."/>
            <person name="Perna N.T."/>
        </authorList>
    </citation>
    <scope>NUCLEOTIDE SEQUENCE [LARGE SCALE GENOMIC DNA]</scope>
    <source>
        <strain evidence="1">Ech586</strain>
    </source>
</reference>
<name>D2C298_DICZ5</name>
<evidence type="ECO:0000313" key="2">
    <source>
        <dbReference type="Proteomes" id="UP000001446"/>
    </source>
</evidence>
<proteinExistence type="predicted"/>
<dbReference type="EMBL" id="CP001836">
    <property type="protein sequence ID" value="ACZ77262.1"/>
    <property type="molecule type" value="Genomic_DNA"/>
</dbReference>
<keyword evidence="2" id="KW-1185">Reference proteome</keyword>
<organism evidence="1 2">
    <name type="scientific">Dickeya zeae (strain Ech586)</name>
    <name type="common">Dickeya dadantii (strain Ech586)</name>
    <dbReference type="NCBI Taxonomy" id="590409"/>
    <lineage>
        <taxon>Bacteria</taxon>
        <taxon>Pseudomonadati</taxon>
        <taxon>Pseudomonadota</taxon>
        <taxon>Gammaproteobacteria</taxon>
        <taxon>Enterobacterales</taxon>
        <taxon>Pectobacteriaceae</taxon>
        <taxon>Dickeya</taxon>
        <taxon>Dickeya parazeae</taxon>
    </lineage>
</organism>
<protein>
    <submittedName>
        <fullName evidence="1">Uncharacterized protein</fullName>
    </submittedName>
</protein>
<dbReference type="Proteomes" id="UP000001446">
    <property type="component" value="Chromosome"/>
</dbReference>